<dbReference type="InterPro" id="IPR008972">
    <property type="entry name" value="Cupredoxin"/>
</dbReference>
<keyword evidence="10" id="KW-1185">Reference proteome</keyword>
<dbReference type="InterPro" id="IPR002355">
    <property type="entry name" value="Cu_oxidase_Cu_BS"/>
</dbReference>
<feature type="domain" description="Plastocyanin-like" evidence="6">
    <location>
        <begin position="248"/>
        <end position="407"/>
    </location>
</feature>
<feature type="chain" id="PRO_5034968965" evidence="5">
    <location>
        <begin position="27"/>
        <end position="663"/>
    </location>
</feature>
<evidence type="ECO:0000259" key="6">
    <source>
        <dbReference type="Pfam" id="PF00394"/>
    </source>
</evidence>
<dbReference type="PANTHER" id="PTHR11709:SF71">
    <property type="entry name" value="OXIDOREDUCTASE TPCJ"/>
    <property type="match status" value="1"/>
</dbReference>
<dbReference type="GO" id="GO:0005507">
    <property type="term" value="F:copper ion binding"/>
    <property type="evidence" value="ECO:0007669"/>
    <property type="project" value="InterPro"/>
</dbReference>
<keyword evidence="2" id="KW-0479">Metal-binding</keyword>
<dbReference type="InterPro" id="IPR011707">
    <property type="entry name" value="Cu-oxidase-like_N"/>
</dbReference>
<feature type="signal peptide" evidence="5">
    <location>
        <begin position="1"/>
        <end position="26"/>
    </location>
</feature>
<dbReference type="AlphaFoldDB" id="A0A8E2JSV1"/>
<dbReference type="CDD" id="cd13901">
    <property type="entry name" value="CuRO_3_MaLCC_like"/>
    <property type="match status" value="1"/>
</dbReference>
<evidence type="ECO:0000313" key="9">
    <source>
        <dbReference type="EMBL" id="OCL07909.1"/>
    </source>
</evidence>
<dbReference type="OrthoDB" id="2121828at2759"/>
<comment type="similarity">
    <text evidence="1">Belongs to the multicopper oxidase family.</text>
</comment>
<dbReference type="InterPro" id="IPR033138">
    <property type="entry name" value="Cu_oxidase_CS"/>
</dbReference>
<evidence type="ECO:0000259" key="8">
    <source>
        <dbReference type="Pfam" id="PF07732"/>
    </source>
</evidence>
<dbReference type="Proteomes" id="UP000250140">
    <property type="component" value="Unassembled WGS sequence"/>
</dbReference>
<evidence type="ECO:0000256" key="5">
    <source>
        <dbReference type="SAM" id="SignalP"/>
    </source>
</evidence>
<dbReference type="PROSITE" id="PS00079">
    <property type="entry name" value="MULTICOPPER_OXIDASE1"/>
    <property type="match status" value="1"/>
</dbReference>
<dbReference type="PROSITE" id="PS00080">
    <property type="entry name" value="MULTICOPPER_OXIDASE2"/>
    <property type="match status" value="1"/>
</dbReference>
<organism evidence="9 10">
    <name type="scientific">Glonium stellatum</name>
    <dbReference type="NCBI Taxonomy" id="574774"/>
    <lineage>
        <taxon>Eukaryota</taxon>
        <taxon>Fungi</taxon>
        <taxon>Dikarya</taxon>
        <taxon>Ascomycota</taxon>
        <taxon>Pezizomycotina</taxon>
        <taxon>Dothideomycetes</taxon>
        <taxon>Pleosporomycetidae</taxon>
        <taxon>Gloniales</taxon>
        <taxon>Gloniaceae</taxon>
        <taxon>Glonium</taxon>
    </lineage>
</organism>
<dbReference type="InterPro" id="IPR011706">
    <property type="entry name" value="Cu-oxidase_C"/>
</dbReference>
<dbReference type="Pfam" id="PF00394">
    <property type="entry name" value="Cu-oxidase"/>
    <property type="match status" value="1"/>
</dbReference>
<evidence type="ECO:0000256" key="3">
    <source>
        <dbReference type="ARBA" id="ARBA00023002"/>
    </source>
</evidence>
<dbReference type="InterPro" id="IPR045087">
    <property type="entry name" value="Cu-oxidase_fam"/>
</dbReference>
<protein>
    <submittedName>
        <fullName evidence="9">Laccase-like multicopper oxidase</fullName>
    </submittedName>
</protein>
<dbReference type="Pfam" id="PF07732">
    <property type="entry name" value="Cu-oxidase_3"/>
    <property type="match status" value="1"/>
</dbReference>
<proteinExistence type="inferred from homology"/>
<name>A0A8E2JSV1_9PEZI</name>
<keyword evidence="3" id="KW-0560">Oxidoreductase</keyword>
<sequence length="663" mass="73926">MKLVERFWAALTCVLNFLTFPPVGYDAGIRQYPLVKDLKEPYLDPLEAPGPIFKPPGGAVKGDGSEFVCNYTLMYGWEECSTPDNRGCWLKHPTLGEIGINTDYESFVPTGIVRQYSLTIGAGAYNADGQNFTAAKLFNNSYPGPWIQACWGDQVKVTVTVDPTFPNGTAVHWHGIRQYQTMHMDGVPGISQCPIAPGSTFLYNWTATQYGSSWYHSHYSLQYADGMLGPLTLHGPSTANYDEAGKLPLLITDWDHASAFNVIYNHSLSDHPSILLNGQGDVSRCNPGVKPDRRITLTTVTLDQGKRYLLRVINTAYDSTFLFTIDHHLLTVVSADFVPIVPYTTNSILVGIGQRYNIIVETNPLTNETNLIPPDHNFWIRAFFVSDCFGRAPRGRKYNEVGILRYNAKSTAAPTSHEWADLDKKTCEGETGWKPWYPWIVGANEKLQQHDVQFLPSSVTTDYPLAAFAITTPTPTPVTFAPLHVDYGNITFRNLDNAGTWPDPWVIVAEEGTADEWVYLVLTASAVSPTKAHPIHLHGHDFAVIAQERNKKYDAETVILNLQNPPRRDVVLLPSSGYVVIAFKTDNPGAWLMHCHIARHASAGLALQILEDREQAAQIWQKNGSQALDNAAALCADWDTWVEDCTHRWNHTCDEWFPDDSGI</sequence>
<keyword evidence="4" id="KW-0186">Copper</keyword>
<feature type="domain" description="Plastocyanin-like" evidence="7">
    <location>
        <begin position="492"/>
        <end position="613"/>
    </location>
</feature>
<dbReference type="PANTHER" id="PTHR11709">
    <property type="entry name" value="MULTI-COPPER OXIDASE"/>
    <property type="match status" value="1"/>
</dbReference>
<dbReference type="Gene3D" id="2.60.40.420">
    <property type="entry name" value="Cupredoxins - blue copper proteins"/>
    <property type="match status" value="3"/>
</dbReference>
<dbReference type="SUPFAM" id="SSF49503">
    <property type="entry name" value="Cupredoxins"/>
    <property type="match status" value="3"/>
</dbReference>
<dbReference type="GO" id="GO:0016491">
    <property type="term" value="F:oxidoreductase activity"/>
    <property type="evidence" value="ECO:0007669"/>
    <property type="project" value="UniProtKB-KW"/>
</dbReference>
<gene>
    <name evidence="9" type="ORF">AOQ84DRAFT_389202</name>
</gene>
<evidence type="ECO:0000256" key="2">
    <source>
        <dbReference type="ARBA" id="ARBA00022723"/>
    </source>
</evidence>
<accession>A0A8E2JSV1</accession>
<evidence type="ECO:0000313" key="10">
    <source>
        <dbReference type="Proteomes" id="UP000250140"/>
    </source>
</evidence>
<dbReference type="InterPro" id="IPR001117">
    <property type="entry name" value="Cu-oxidase_2nd"/>
</dbReference>
<dbReference type="Pfam" id="PF07731">
    <property type="entry name" value="Cu-oxidase_2"/>
    <property type="match status" value="1"/>
</dbReference>
<evidence type="ECO:0000256" key="1">
    <source>
        <dbReference type="ARBA" id="ARBA00010609"/>
    </source>
</evidence>
<feature type="domain" description="Plastocyanin-like" evidence="8">
    <location>
        <begin position="123"/>
        <end position="236"/>
    </location>
</feature>
<keyword evidence="5" id="KW-0732">Signal</keyword>
<dbReference type="EMBL" id="KV749760">
    <property type="protein sequence ID" value="OCL07909.1"/>
    <property type="molecule type" value="Genomic_DNA"/>
</dbReference>
<evidence type="ECO:0000259" key="7">
    <source>
        <dbReference type="Pfam" id="PF07731"/>
    </source>
</evidence>
<evidence type="ECO:0000256" key="4">
    <source>
        <dbReference type="ARBA" id="ARBA00023008"/>
    </source>
</evidence>
<reference evidence="9 10" key="1">
    <citation type="journal article" date="2016" name="Nat. Commun.">
        <title>Ectomycorrhizal ecology is imprinted in the genome of the dominant symbiotic fungus Cenococcum geophilum.</title>
        <authorList>
            <consortium name="DOE Joint Genome Institute"/>
            <person name="Peter M."/>
            <person name="Kohler A."/>
            <person name="Ohm R.A."/>
            <person name="Kuo A."/>
            <person name="Krutzmann J."/>
            <person name="Morin E."/>
            <person name="Arend M."/>
            <person name="Barry K.W."/>
            <person name="Binder M."/>
            <person name="Choi C."/>
            <person name="Clum A."/>
            <person name="Copeland A."/>
            <person name="Grisel N."/>
            <person name="Haridas S."/>
            <person name="Kipfer T."/>
            <person name="LaButti K."/>
            <person name="Lindquist E."/>
            <person name="Lipzen A."/>
            <person name="Maire R."/>
            <person name="Meier B."/>
            <person name="Mihaltcheva S."/>
            <person name="Molinier V."/>
            <person name="Murat C."/>
            <person name="Poggeler S."/>
            <person name="Quandt C.A."/>
            <person name="Sperisen C."/>
            <person name="Tritt A."/>
            <person name="Tisserant E."/>
            <person name="Crous P.W."/>
            <person name="Henrissat B."/>
            <person name="Nehls U."/>
            <person name="Egli S."/>
            <person name="Spatafora J.W."/>
            <person name="Grigoriev I.V."/>
            <person name="Martin F.M."/>
        </authorList>
    </citation>
    <scope>NUCLEOTIDE SEQUENCE [LARGE SCALE GENOMIC DNA]</scope>
    <source>
        <strain evidence="9 10">CBS 207.34</strain>
    </source>
</reference>